<dbReference type="Proteomes" id="UP000770785">
    <property type="component" value="Unassembled WGS sequence"/>
</dbReference>
<dbReference type="PRINTS" id="PR00778">
    <property type="entry name" value="HTHARSR"/>
</dbReference>
<keyword evidence="2" id="KW-0238">DNA-binding</keyword>
<dbReference type="SUPFAM" id="SSF46785">
    <property type="entry name" value="Winged helix' DNA-binding domain"/>
    <property type="match status" value="1"/>
</dbReference>
<dbReference type="RefSeq" id="WP_168036711.1">
    <property type="nucleotide sequence ID" value="NZ_JAATJH010000002.1"/>
</dbReference>
<dbReference type="Gene3D" id="1.10.10.10">
    <property type="entry name" value="Winged helix-like DNA-binding domain superfamily/Winged helix DNA-binding domain"/>
    <property type="match status" value="1"/>
</dbReference>
<dbReference type="SMART" id="SM00418">
    <property type="entry name" value="HTH_ARSR"/>
    <property type="match status" value="1"/>
</dbReference>
<dbReference type="PANTHER" id="PTHR33154">
    <property type="entry name" value="TRANSCRIPTIONAL REGULATOR, ARSR FAMILY"/>
    <property type="match status" value="1"/>
</dbReference>
<comment type="caution">
    <text evidence="5">The sequence shown here is derived from an EMBL/GenBank/DDBJ whole genome shotgun (WGS) entry which is preliminary data.</text>
</comment>
<dbReference type="EMBL" id="JAATJH010000002">
    <property type="protein sequence ID" value="NJC25942.1"/>
    <property type="molecule type" value="Genomic_DNA"/>
</dbReference>
<proteinExistence type="predicted"/>
<dbReference type="PANTHER" id="PTHR33154:SF18">
    <property type="entry name" value="ARSENICAL RESISTANCE OPERON REPRESSOR"/>
    <property type="match status" value="1"/>
</dbReference>
<organism evidence="5 6">
    <name type="scientific">Neolewinella antarctica</name>
    <dbReference type="NCBI Taxonomy" id="442734"/>
    <lineage>
        <taxon>Bacteria</taxon>
        <taxon>Pseudomonadati</taxon>
        <taxon>Bacteroidota</taxon>
        <taxon>Saprospiria</taxon>
        <taxon>Saprospirales</taxon>
        <taxon>Lewinellaceae</taxon>
        <taxon>Neolewinella</taxon>
    </lineage>
</organism>
<evidence type="ECO:0000256" key="1">
    <source>
        <dbReference type="ARBA" id="ARBA00023015"/>
    </source>
</evidence>
<evidence type="ECO:0000256" key="2">
    <source>
        <dbReference type="ARBA" id="ARBA00023125"/>
    </source>
</evidence>
<dbReference type="InterPro" id="IPR051081">
    <property type="entry name" value="HTH_MetalResp_TranReg"/>
</dbReference>
<dbReference type="InterPro" id="IPR011991">
    <property type="entry name" value="ArsR-like_HTH"/>
</dbReference>
<dbReference type="InterPro" id="IPR036390">
    <property type="entry name" value="WH_DNA-bd_sf"/>
</dbReference>
<sequence length="96" mass="10917">MENFKSRIDFAVLESTADIMKSLAHPVRLAIIDLLKDNPTLTVSNIQEALNIEQAAASYHLLQMKSKGILRSAKKANMVFYRIENEKALRILELFL</sequence>
<keyword evidence="6" id="KW-1185">Reference proteome</keyword>
<reference evidence="5 6" key="1">
    <citation type="submission" date="2020-03" db="EMBL/GenBank/DDBJ databases">
        <title>Genomic Encyclopedia of Type Strains, Phase IV (KMG-IV): sequencing the most valuable type-strain genomes for metagenomic binning, comparative biology and taxonomic classification.</title>
        <authorList>
            <person name="Goeker M."/>
        </authorList>
    </citation>
    <scope>NUCLEOTIDE SEQUENCE [LARGE SCALE GENOMIC DNA]</scope>
    <source>
        <strain evidence="5 6">DSM 105096</strain>
    </source>
</reference>
<protein>
    <submittedName>
        <fullName evidence="5">ArsR family transcriptional regulator</fullName>
    </submittedName>
</protein>
<dbReference type="CDD" id="cd00090">
    <property type="entry name" value="HTH_ARSR"/>
    <property type="match status" value="1"/>
</dbReference>
<evidence type="ECO:0000313" key="6">
    <source>
        <dbReference type="Proteomes" id="UP000770785"/>
    </source>
</evidence>
<keyword evidence="1" id="KW-0805">Transcription regulation</keyword>
<feature type="domain" description="HTH arsR-type" evidence="4">
    <location>
        <begin position="8"/>
        <end position="96"/>
    </location>
</feature>
<gene>
    <name evidence="5" type="ORF">GGR27_001441</name>
</gene>
<keyword evidence="3" id="KW-0804">Transcription</keyword>
<evidence type="ECO:0000259" key="4">
    <source>
        <dbReference type="PROSITE" id="PS50987"/>
    </source>
</evidence>
<dbReference type="NCBIfam" id="NF033788">
    <property type="entry name" value="HTH_metalloreg"/>
    <property type="match status" value="1"/>
</dbReference>
<evidence type="ECO:0000256" key="3">
    <source>
        <dbReference type="ARBA" id="ARBA00023163"/>
    </source>
</evidence>
<name>A0ABX0X9T0_9BACT</name>
<dbReference type="InterPro" id="IPR001845">
    <property type="entry name" value="HTH_ArsR_DNA-bd_dom"/>
</dbReference>
<evidence type="ECO:0000313" key="5">
    <source>
        <dbReference type="EMBL" id="NJC25942.1"/>
    </source>
</evidence>
<accession>A0ABX0X9T0</accession>
<dbReference type="PROSITE" id="PS50987">
    <property type="entry name" value="HTH_ARSR_2"/>
    <property type="match status" value="1"/>
</dbReference>
<dbReference type="Pfam" id="PF12840">
    <property type="entry name" value="HTH_20"/>
    <property type="match status" value="1"/>
</dbReference>
<dbReference type="InterPro" id="IPR036388">
    <property type="entry name" value="WH-like_DNA-bd_sf"/>
</dbReference>